<feature type="compositionally biased region" description="Basic residues" evidence="1">
    <location>
        <begin position="200"/>
        <end position="211"/>
    </location>
</feature>
<dbReference type="InParanoid" id="G7E973"/>
<organism evidence="2 3">
    <name type="scientific">Mixia osmundae (strain CBS 9802 / IAM 14324 / JCM 22182 / KY 12970)</name>
    <dbReference type="NCBI Taxonomy" id="764103"/>
    <lineage>
        <taxon>Eukaryota</taxon>
        <taxon>Fungi</taxon>
        <taxon>Dikarya</taxon>
        <taxon>Basidiomycota</taxon>
        <taxon>Pucciniomycotina</taxon>
        <taxon>Mixiomycetes</taxon>
        <taxon>Mixiales</taxon>
        <taxon>Mixiaceae</taxon>
        <taxon>Mixia</taxon>
    </lineage>
</organism>
<accession>G7E973</accession>
<feature type="region of interest" description="Disordered" evidence="1">
    <location>
        <begin position="138"/>
        <end position="229"/>
    </location>
</feature>
<feature type="compositionally biased region" description="Low complexity" evidence="1">
    <location>
        <begin position="18"/>
        <end position="34"/>
    </location>
</feature>
<dbReference type="RefSeq" id="XP_014568438.1">
    <property type="nucleotide sequence ID" value="XM_014712952.1"/>
</dbReference>
<evidence type="ECO:0000313" key="2">
    <source>
        <dbReference type="EMBL" id="GAA99192.1"/>
    </source>
</evidence>
<reference evidence="2 3" key="1">
    <citation type="journal article" date="2011" name="J. Gen. Appl. Microbiol.">
        <title>Draft genome sequencing of the enigmatic basidiomycete Mixia osmundae.</title>
        <authorList>
            <person name="Nishida H."/>
            <person name="Nagatsuka Y."/>
            <person name="Sugiyama J."/>
        </authorList>
    </citation>
    <scope>NUCLEOTIDE SEQUENCE [LARGE SCALE GENOMIC DNA]</scope>
    <source>
        <strain evidence="3">CBS 9802 / IAM 14324 / JCM 22182 / KY 12970</strain>
    </source>
</reference>
<protein>
    <submittedName>
        <fullName evidence="2">Uncharacterized protein</fullName>
    </submittedName>
</protein>
<feature type="region of interest" description="Disordered" evidence="1">
    <location>
        <begin position="1"/>
        <end position="113"/>
    </location>
</feature>
<proteinExistence type="predicted"/>
<keyword evidence="3" id="KW-1185">Reference proteome</keyword>
<feature type="compositionally biased region" description="Polar residues" evidence="1">
    <location>
        <begin position="1"/>
        <end position="15"/>
    </location>
</feature>
<name>G7E973_MIXOS</name>
<reference evidence="2 3" key="2">
    <citation type="journal article" date="2012" name="Open Biol.">
        <title>Characteristics of nucleosomes and linker DNA regions on the genome of the basidiomycete Mixia osmundae revealed by mono- and dinucleosome mapping.</title>
        <authorList>
            <person name="Nishida H."/>
            <person name="Kondo S."/>
            <person name="Matsumoto T."/>
            <person name="Suzuki Y."/>
            <person name="Yoshikawa H."/>
            <person name="Taylor T.D."/>
            <person name="Sugiyama J."/>
        </authorList>
    </citation>
    <scope>NUCLEOTIDE SEQUENCE [LARGE SCALE GENOMIC DNA]</scope>
    <source>
        <strain evidence="3">CBS 9802 / IAM 14324 / JCM 22182 / KY 12970</strain>
    </source>
</reference>
<gene>
    <name evidence="2" type="primary">Mo05884</name>
    <name evidence="2" type="ORF">E5Q_05884</name>
</gene>
<evidence type="ECO:0000313" key="3">
    <source>
        <dbReference type="Proteomes" id="UP000009131"/>
    </source>
</evidence>
<evidence type="ECO:0000256" key="1">
    <source>
        <dbReference type="SAM" id="MobiDB-lite"/>
    </source>
</evidence>
<dbReference type="AlphaFoldDB" id="G7E973"/>
<dbReference type="EMBL" id="BABT02000220">
    <property type="protein sequence ID" value="GAA99192.1"/>
    <property type="molecule type" value="Genomic_DNA"/>
</dbReference>
<dbReference type="HOGENOM" id="CLU_1210106_0_0_1"/>
<feature type="compositionally biased region" description="Low complexity" evidence="1">
    <location>
        <begin position="42"/>
        <end position="60"/>
    </location>
</feature>
<dbReference type="Proteomes" id="UP000009131">
    <property type="component" value="Unassembled WGS sequence"/>
</dbReference>
<sequence>MPLFGSTKQKTNQAGNEAGSFDLSSSLGSDSARSQPAHHRSPSLSSTRSSYSRRLGLRRGSQAKHEDEGIELLDSPTLSLRSKASHVFNDEDEEETELAKDNLAIGSPVLPAPVPLVGEGIRRHRAGPDERGIATLKVTEEGQSDVPDAKQARPDALPAHSKSSRKSRGWFSLSGPKTPMNEEEANLADATPSVDQKTVSAKKKKEAKARQRGLSEVSLGDLQHDDAVT</sequence>
<comment type="caution">
    <text evidence="2">The sequence shown here is derived from an EMBL/GenBank/DDBJ whole genome shotgun (WGS) entry which is preliminary data.</text>
</comment>